<evidence type="ECO:0000256" key="6">
    <source>
        <dbReference type="ARBA" id="ARBA00022786"/>
    </source>
</evidence>
<dbReference type="InterPro" id="IPR000594">
    <property type="entry name" value="ThiF_NAD_FAD-bd"/>
</dbReference>
<comment type="similarity">
    <text evidence="3 7">Belongs to the ubiquitin-activating E1 family. ULA1 subfamily.</text>
</comment>
<comment type="function">
    <text evidence="7">Regulatory subunit of the dimeric UBA3-ULA1 E1 enzyme.</text>
</comment>
<keyword evidence="5" id="KW-0963">Cytoplasm</keyword>
<evidence type="ECO:0000256" key="5">
    <source>
        <dbReference type="ARBA" id="ARBA00022490"/>
    </source>
</evidence>
<evidence type="ECO:0000313" key="9">
    <source>
        <dbReference type="EMBL" id="ODV69544.1"/>
    </source>
</evidence>
<proteinExistence type="inferred from homology"/>
<dbReference type="PANTHER" id="PTHR10953:SF29">
    <property type="entry name" value="NEDD8-ACTIVATING ENZYME E1 REGULATORY SUBUNIT"/>
    <property type="match status" value="1"/>
</dbReference>
<dbReference type="GeneID" id="30997733"/>
<evidence type="ECO:0000313" key="10">
    <source>
        <dbReference type="Proteomes" id="UP000095085"/>
    </source>
</evidence>
<comment type="pathway">
    <text evidence="2 7">Protein modification; protein neddylation.</text>
</comment>
<keyword evidence="10" id="KW-1185">Reference proteome</keyword>
<dbReference type="PANTHER" id="PTHR10953">
    <property type="entry name" value="UBIQUITIN-ACTIVATING ENZYME E1"/>
    <property type="match status" value="1"/>
</dbReference>
<dbReference type="Pfam" id="PF00899">
    <property type="entry name" value="ThiF"/>
    <property type="match status" value="1"/>
</dbReference>
<gene>
    <name evidence="9" type="ORF">HYPBUDRAFT_236098</name>
</gene>
<dbReference type="FunFam" id="3.40.50.720:FF:000475">
    <property type="entry name" value="NEDD8-activating enzyme E1 regulatory subunit"/>
    <property type="match status" value="1"/>
</dbReference>
<keyword evidence="6 7" id="KW-0833">Ubl conjugation pathway</keyword>
<dbReference type="STRING" id="984485.A0A1E4RQH7"/>
<feature type="domain" description="THIF-type NAD/FAD binding fold" evidence="8">
    <location>
        <begin position="9"/>
        <end position="518"/>
    </location>
</feature>
<dbReference type="RefSeq" id="XP_020078611.1">
    <property type="nucleotide sequence ID" value="XM_020223184.1"/>
</dbReference>
<evidence type="ECO:0000256" key="3">
    <source>
        <dbReference type="ARBA" id="ARBA00006868"/>
    </source>
</evidence>
<dbReference type="OrthoDB" id="1708823at2759"/>
<dbReference type="InterPro" id="IPR045886">
    <property type="entry name" value="ThiF/MoeB/HesA"/>
</dbReference>
<dbReference type="GO" id="GO:0019781">
    <property type="term" value="F:NEDD8 activating enzyme activity"/>
    <property type="evidence" value="ECO:0007669"/>
    <property type="project" value="UniProtKB-UniRule"/>
</dbReference>
<dbReference type="InterPro" id="IPR035985">
    <property type="entry name" value="Ubiquitin-activating_enz"/>
</dbReference>
<reference evidence="10" key="1">
    <citation type="submission" date="2016-05" db="EMBL/GenBank/DDBJ databases">
        <title>Comparative genomics of biotechnologically important yeasts.</title>
        <authorList>
            <consortium name="DOE Joint Genome Institute"/>
            <person name="Riley R."/>
            <person name="Haridas S."/>
            <person name="Wolfe K.H."/>
            <person name="Lopes M.R."/>
            <person name="Hittinger C.T."/>
            <person name="Goker M."/>
            <person name="Salamov A."/>
            <person name="Wisecaver J."/>
            <person name="Long T.M."/>
            <person name="Aerts A.L."/>
            <person name="Barry K."/>
            <person name="Choi C."/>
            <person name="Clum A."/>
            <person name="Coughlan A.Y."/>
            <person name="Deshpande S."/>
            <person name="Douglass A.P."/>
            <person name="Hanson S.J."/>
            <person name="Klenk H.-P."/>
            <person name="Labutti K."/>
            <person name="Lapidus A."/>
            <person name="Lindquist E."/>
            <person name="Lipzen A."/>
            <person name="Meier-Kolthoff J.P."/>
            <person name="Ohm R.A."/>
            <person name="Otillar R.P."/>
            <person name="Pangilinan J."/>
            <person name="Peng Y."/>
            <person name="Rokas A."/>
            <person name="Rosa C.A."/>
            <person name="Scheuner C."/>
            <person name="Sibirny A.A."/>
            <person name="Slot J.C."/>
            <person name="Stielow J.B."/>
            <person name="Sun H."/>
            <person name="Kurtzman C.P."/>
            <person name="Blackwell M."/>
            <person name="Grigoriev I.V."/>
            <person name="Jeffries T.W."/>
        </authorList>
    </citation>
    <scope>NUCLEOTIDE SEQUENCE [LARGE SCALE GENOMIC DNA]</scope>
    <source>
        <strain evidence="10">NRRL Y-1933</strain>
    </source>
</reference>
<evidence type="ECO:0000256" key="1">
    <source>
        <dbReference type="ARBA" id="ARBA00004496"/>
    </source>
</evidence>
<sequence length="526" mass="59629">MSIDKSTKYDRQLRLWESTGQQKLEDSSICLINATATGSELLKNLVLPGIGQFTIISDLPVTPNSLSGNFFLDDEDIGKPLATAMTEKLVELNTDVQGNAMNDNLNNILKNESPEFWNQFSAVVVCDFISSDDLDKLQDITWNIKIPLFVLNTLAFYGSLKLIMPETTVVETHDPSRLFDLRIDNPWEELKHYADSIHLNELDDTDHAHIPYIVIFLKALTAWKQDHNNLPPRTYPEKKSFRYDYVEALSRDIKSETNFIEASQSVHRALQSTRVPQPILNLFEHSKIKDGNLNYHTPMFWIYVKALKNFVIKNDVLPLPGNIPDMASDTTNYIKIQSIYREKALKDMNEFTVEVLKILENAGRSEEGINKALIATFCKNTALLHVAEGSKDLCNNYLIKKVLEGKGSEFDTDQYNILSIHFAILTFNLFIQTHGRIPTTDDFDGFTGLFVDNFSPSILVGNLPNSVVLTFREVLAHNSTSYHNMSSFMGGIASQEILKIVTGQYIPLDNLFVFDGIRSVSEKWKV</sequence>
<name>A0A1E4RQH7_9ASCO</name>
<organism evidence="9 10">
    <name type="scientific">Hyphopichia burtonii NRRL Y-1933</name>
    <dbReference type="NCBI Taxonomy" id="984485"/>
    <lineage>
        <taxon>Eukaryota</taxon>
        <taxon>Fungi</taxon>
        <taxon>Dikarya</taxon>
        <taxon>Ascomycota</taxon>
        <taxon>Saccharomycotina</taxon>
        <taxon>Pichiomycetes</taxon>
        <taxon>Debaryomycetaceae</taxon>
        <taxon>Hyphopichia</taxon>
    </lineage>
</organism>
<dbReference type="GO" id="GO:0045116">
    <property type="term" value="P:protein neddylation"/>
    <property type="evidence" value="ECO:0007669"/>
    <property type="project" value="UniProtKB-UniRule"/>
</dbReference>
<evidence type="ECO:0000259" key="8">
    <source>
        <dbReference type="Pfam" id="PF00899"/>
    </source>
</evidence>
<dbReference type="EMBL" id="KV454538">
    <property type="protein sequence ID" value="ODV69544.1"/>
    <property type="molecule type" value="Genomic_DNA"/>
</dbReference>
<dbReference type="SUPFAM" id="SSF69572">
    <property type="entry name" value="Activating enzymes of the ubiquitin-like proteins"/>
    <property type="match status" value="1"/>
</dbReference>
<protein>
    <recommendedName>
        <fullName evidence="4 7">NEDD8-activating enzyme E1 regulatory subunit</fullName>
    </recommendedName>
</protein>
<evidence type="ECO:0000256" key="2">
    <source>
        <dbReference type="ARBA" id="ARBA00005032"/>
    </source>
</evidence>
<evidence type="ECO:0000256" key="7">
    <source>
        <dbReference type="PIRNR" id="PIRNR039099"/>
    </source>
</evidence>
<dbReference type="GO" id="GO:0005737">
    <property type="term" value="C:cytoplasm"/>
    <property type="evidence" value="ECO:0007669"/>
    <property type="project" value="UniProtKB-SubCell"/>
</dbReference>
<evidence type="ECO:0000256" key="4">
    <source>
        <dbReference type="ARBA" id="ARBA00015407"/>
    </source>
</evidence>
<dbReference type="Proteomes" id="UP000095085">
    <property type="component" value="Unassembled WGS sequence"/>
</dbReference>
<comment type="subcellular location">
    <subcellularLocation>
        <location evidence="1">Cytoplasm</location>
    </subcellularLocation>
</comment>
<dbReference type="Gene3D" id="3.40.50.720">
    <property type="entry name" value="NAD(P)-binding Rossmann-like Domain"/>
    <property type="match status" value="2"/>
</dbReference>
<dbReference type="UniPathway" id="UPA00885"/>
<dbReference type="InterPro" id="IPR030667">
    <property type="entry name" value="APP-BP1"/>
</dbReference>
<accession>A0A1E4RQH7</accession>
<dbReference type="PIRSF" id="PIRSF039099">
    <property type="entry name" value="APP-BP1"/>
    <property type="match status" value="1"/>
</dbReference>
<dbReference type="AlphaFoldDB" id="A0A1E4RQH7"/>